<dbReference type="eggNOG" id="COG3324">
    <property type="taxonomic scope" value="Bacteria"/>
</dbReference>
<sequence length="269" mass="28016">MSDPTGTFVWYELMTSDPAAALAFYGSVVGWTTSGMPMPGKPDETYTMLHAGDRPVAGLMALPEDVASQGGRPGWIGYVVVEDVDRAAEKLAAAGGTVHRQPADIPGVGRFAVVADPAGAVFCPFRGAPEMSEGPAPAPMGTPGHVGWHELMGGEVDDSLAFYGGLLGWTKEHDMDMGPMGAYRLFAGPDGQMIGGMMRRPSEVPQSFWLYYFNVPAMDAAIEKVKAGGGQVINGPMEVPGGSTIIQALDPQGAMFALVAPPAQGSGAQ</sequence>
<reference evidence="2 3" key="1">
    <citation type="journal article" date="2014" name="Genome Announc.">
        <title>Draft Genome Sequence of Lutibaculum baratangense Strain AMV1T, Isolated from a Mud Volcano in Andamans, India.</title>
        <authorList>
            <person name="Singh A."/>
            <person name="Sreenivas A."/>
            <person name="Sathyanarayana Reddy G."/>
            <person name="Pinnaka A.K."/>
            <person name="Shivaji S."/>
        </authorList>
    </citation>
    <scope>NUCLEOTIDE SEQUENCE [LARGE SCALE GENOMIC DNA]</scope>
    <source>
        <strain evidence="2 3">AMV1</strain>
    </source>
</reference>
<dbReference type="SUPFAM" id="SSF54593">
    <property type="entry name" value="Glyoxalase/Bleomycin resistance protein/Dihydroxybiphenyl dioxygenase"/>
    <property type="match status" value="2"/>
</dbReference>
<dbReference type="PANTHER" id="PTHR33993">
    <property type="entry name" value="GLYOXALASE-RELATED"/>
    <property type="match status" value="1"/>
</dbReference>
<dbReference type="CDD" id="cd07247">
    <property type="entry name" value="SgaA_N_like"/>
    <property type="match status" value="2"/>
</dbReference>
<evidence type="ECO:0000313" key="3">
    <source>
        <dbReference type="Proteomes" id="UP000017819"/>
    </source>
</evidence>
<name>V4TJA8_9HYPH</name>
<dbReference type="AlphaFoldDB" id="V4TJA8"/>
<gene>
    <name evidence="2" type="ORF">N177_1343</name>
</gene>
<dbReference type="InterPro" id="IPR004360">
    <property type="entry name" value="Glyas_Fos-R_dOase_dom"/>
</dbReference>
<accession>V4TJA8</accession>
<dbReference type="STRING" id="631454.N177_1343"/>
<comment type="caution">
    <text evidence="2">The sequence shown here is derived from an EMBL/GenBank/DDBJ whole genome shotgun (WGS) entry which is preliminary data.</text>
</comment>
<dbReference type="InterPro" id="IPR037523">
    <property type="entry name" value="VOC_core"/>
</dbReference>
<dbReference type="PATRIC" id="fig|631454.5.peg.1328"/>
<evidence type="ECO:0000313" key="2">
    <source>
        <dbReference type="EMBL" id="ESR26008.1"/>
    </source>
</evidence>
<dbReference type="Proteomes" id="UP000017819">
    <property type="component" value="Unassembled WGS sequence"/>
</dbReference>
<evidence type="ECO:0000259" key="1">
    <source>
        <dbReference type="PROSITE" id="PS51819"/>
    </source>
</evidence>
<dbReference type="InterPro" id="IPR052164">
    <property type="entry name" value="Anthracycline_SecMetBiosynth"/>
</dbReference>
<dbReference type="RefSeq" id="WP_023431488.1">
    <property type="nucleotide sequence ID" value="NZ_AWXZ01000017.1"/>
</dbReference>
<dbReference type="InterPro" id="IPR029068">
    <property type="entry name" value="Glyas_Bleomycin-R_OHBP_Dase"/>
</dbReference>
<feature type="domain" description="VOC" evidence="1">
    <location>
        <begin position="7"/>
        <end position="127"/>
    </location>
</feature>
<dbReference type="Pfam" id="PF00903">
    <property type="entry name" value="Glyoxalase"/>
    <property type="match status" value="2"/>
</dbReference>
<dbReference type="OrthoDB" id="9793039at2"/>
<dbReference type="EMBL" id="AWXZ01000017">
    <property type="protein sequence ID" value="ESR26008.1"/>
    <property type="molecule type" value="Genomic_DNA"/>
</dbReference>
<dbReference type="Gene3D" id="3.10.180.10">
    <property type="entry name" value="2,3-Dihydroxybiphenyl 1,2-Dioxygenase, domain 1"/>
    <property type="match status" value="2"/>
</dbReference>
<proteinExistence type="predicted"/>
<dbReference type="PROSITE" id="PS51819">
    <property type="entry name" value="VOC"/>
    <property type="match status" value="2"/>
</dbReference>
<organism evidence="2 3">
    <name type="scientific">Lutibaculum baratangense AMV1</name>
    <dbReference type="NCBI Taxonomy" id="631454"/>
    <lineage>
        <taxon>Bacteria</taxon>
        <taxon>Pseudomonadati</taxon>
        <taxon>Pseudomonadota</taxon>
        <taxon>Alphaproteobacteria</taxon>
        <taxon>Hyphomicrobiales</taxon>
        <taxon>Tepidamorphaceae</taxon>
        <taxon>Lutibaculum</taxon>
    </lineage>
</organism>
<feature type="domain" description="VOC" evidence="1">
    <location>
        <begin position="142"/>
        <end position="261"/>
    </location>
</feature>
<protein>
    <submittedName>
        <fullName evidence="2">Putative hydroxylase</fullName>
    </submittedName>
</protein>
<keyword evidence="3" id="KW-1185">Reference proteome</keyword>
<dbReference type="PANTHER" id="PTHR33993:SF14">
    <property type="entry name" value="GB|AAF24581.1"/>
    <property type="match status" value="1"/>
</dbReference>